<dbReference type="PANTHER" id="PTHR43313">
    <property type="entry name" value="SHORT-CHAIN DEHYDROGENASE/REDUCTASE FAMILY 9C"/>
    <property type="match status" value="1"/>
</dbReference>
<dbReference type="PRINTS" id="PR00081">
    <property type="entry name" value="GDHRDH"/>
</dbReference>
<dbReference type="GO" id="GO:0016491">
    <property type="term" value="F:oxidoreductase activity"/>
    <property type="evidence" value="ECO:0007669"/>
    <property type="project" value="UniProtKB-KW"/>
</dbReference>
<proteinExistence type="inferred from homology"/>
<dbReference type="Proteomes" id="UP000694845">
    <property type="component" value="Unplaced"/>
</dbReference>
<dbReference type="InterPro" id="IPR002347">
    <property type="entry name" value="SDR_fam"/>
</dbReference>
<dbReference type="PRINTS" id="PR00080">
    <property type="entry name" value="SDRFAMILY"/>
</dbReference>
<organism evidence="3 4">
    <name type="scientific">Acanthaster planci</name>
    <name type="common">Crown-of-thorns starfish</name>
    <dbReference type="NCBI Taxonomy" id="133434"/>
    <lineage>
        <taxon>Eukaryota</taxon>
        <taxon>Metazoa</taxon>
        <taxon>Echinodermata</taxon>
        <taxon>Eleutherozoa</taxon>
        <taxon>Asterozoa</taxon>
        <taxon>Asteroidea</taxon>
        <taxon>Valvatacea</taxon>
        <taxon>Valvatida</taxon>
        <taxon>Acanthasteridae</taxon>
        <taxon>Acanthaster</taxon>
    </lineage>
</organism>
<sequence>MASWLVVVAALVAFAGLVVYLMDQVYLDVSGRYVFVTGCDSGFGNILAKYLGRKRGCHVIAGCLTQAGVDNLMSCAPKGTVTAIQIDVTNTESILRARDTVTKIVAGKGLWGLINNAGVPGNPVPYHWLKKREMQHILDVNLMGTVEVTNIFFPLLRQAQGRIINLSSATAVFPIRAGAYSMSKIGVDAFSDIMRVSSKAFGVTVHILEPGYFRTNVTSVDTIIPAIESAWNRLPQQEKDIYGQQYIDTLKEKAKLILDTSSPALHLVTNAMEHALCARWPWRRYLPGKDIKFLYKPLSMLPAWLADFLVCKLAEIPVAQPKPTAVVTYAADNNHGDL</sequence>
<dbReference type="PANTHER" id="PTHR43313:SF48">
    <property type="match status" value="1"/>
</dbReference>
<dbReference type="SUPFAM" id="SSF51735">
    <property type="entry name" value="NAD(P)-binding Rossmann-fold domains"/>
    <property type="match status" value="1"/>
</dbReference>
<dbReference type="PROSITE" id="PS00061">
    <property type="entry name" value="ADH_SHORT"/>
    <property type="match status" value="1"/>
</dbReference>
<protein>
    <submittedName>
        <fullName evidence="4">Retinol dehydrogenase 3-like</fullName>
    </submittedName>
</protein>
<dbReference type="OMA" id="CMEHALF"/>
<dbReference type="RefSeq" id="XP_022084451.1">
    <property type="nucleotide sequence ID" value="XM_022228759.1"/>
</dbReference>
<dbReference type="InterPro" id="IPR020904">
    <property type="entry name" value="Sc_DH/Rdtase_CS"/>
</dbReference>
<dbReference type="GeneID" id="110975891"/>
<dbReference type="OrthoDB" id="5296at2759"/>
<gene>
    <name evidence="4" type="primary">LOC110975891</name>
</gene>
<evidence type="ECO:0000313" key="4">
    <source>
        <dbReference type="RefSeq" id="XP_022084451.1"/>
    </source>
</evidence>
<name>A0A8B7XXC0_ACAPL</name>
<keyword evidence="3" id="KW-1185">Reference proteome</keyword>
<dbReference type="InterPro" id="IPR036291">
    <property type="entry name" value="NAD(P)-bd_dom_sf"/>
</dbReference>
<dbReference type="AlphaFoldDB" id="A0A8B7XXC0"/>
<evidence type="ECO:0000256" key="1">
    <source>
        <dbReference type="ARBA" id="ARBA00023002"/>
    </source>
</evidence>
<evidence type="ECO:0000256" key="2">
    <source>
        <dbReference type="RuleBase" id="RU000363"/>
    </source>
</evidence>
<dbReference type="Pfam" id="PF00106">
    <property type="entry name" value="adh_short"/>
    <property type="match status" value="1"/>
</dbReference>
<keyword evidence="1" id="KW-0560">Oxidoreductase</keyword>
<dbReference type="Gene3D" id="3.40.50.720">
    <property type="entry name" value="NAD(P)-binding Rossmann-like Domain"/>
    <property type="match status" value="1"/>
</dbReference>
<comment type="similarity">
    <text evidence="2">Belongs to the short-chain dehydrogenases/reductases (SDR) family.</text>
</comment>
<evidence type="ECO:0000313" key="3">
    <source>
        <dbReference type="Proteomes" id="UP000694845"/>
    </source>
</evidence>
<accession>A0A8B7XXC0</accession>
<dbReference type="KEGG" id="aplc:110975891"/>
<reference evidence="4" key="1">
    <citation type="submission" date="2025-08" db="UniProtKB">
        <authorList>
            <consortium name="RefSeq"/>
        </authorList>
    </citation>
    <scope>IDENTIFICATION</scope>
</reference>
<dbReference type="GO" id="GO:0008202">
    <property type="term" value="P:steroid metabolic process"/>
    <property type="evidence" value="ECO:0007669"/>
    <property type="project" value="TreeGrafter"/>
</dbReference>